<evidence type="ECO:0000256" key="2">
    <source>
        <dbReference type="SAM" id="Phobius"/>
    </source>
</evidence>
<keyword evidence="1" id="KW-0175">Coiled coil</keyword>
<proteinExistence type="predicted"/>
<dbReference type="STRING" id="709032.Sulku_0530"/>
<dbReference type="RefSeq" id="WP_013459394.1">
    <property type="nucleotide sequence ID" value="NC_014762.1"/>
</dbReference>
<dbReference type="EMBL" id="CP002355">
    <property type="protein sequence ID" value="ADR33197.1"/>
    <property type="molecule type" value="Genomic_DNA"/>
</dbReference>
<evidence type="ECO:0000256" key="1">
    <source>
        <dbReference type="SAM" id="Coils"/>
    </source>
</evidence>
<dbReference type="OrthoDB" id="9795505at2"/>
<evidence type="ECO:0000313" key="3">
    <source>
        <dbReference type="EMBL" id="ADR33197.1"/>
    </source>
</evidence>
<dbReference type="eggNOG" id="ENOG502ZU8H">
    <property type="taxonomic scope" value="Bacteria"/>
</dbReference>
<keyword evidence="4" id="KW-1185">Reference proteome</keyword>
<dbReference type="AlphaFoldDB" id="E4U032"/>
<accession>E4U032</accession>
<dbReference type="HOGENOM" id="CLU_1383214_0_0_7"/>
<sequence>MEHQKIDELVARIKVLEAELESELQQEYERFTCEITKKRDEILASYRKERQGAWRYLFTAPILNLLSAPVIWSVLFPALILDGFVTIYQWICFPIYKISKVKRQDYIIIDRHRLAYLNSIEKLNCLYCSYFNGLMGYITEVAGRTEQYWCPIRHATRVKSMHGNYKKFFDYGDSENFRQRLAELREDLREEKE</sequence>
<name>E4U032_SULKY</name>
<dbReference type="Proteomes" id="UP000008721">
    <property type="component" value="Chromosome"/>
</dbReference>
<keyword evidence="2" id="KW-1133">Transmembrane helix</keyword>
<feature type="transmembrane region" description="Helical" evidence="2">
    <location>
        <begin position="53"/>
        <end position="72"/>
    </location>
</feature>
<keyword evidence="2" id="KW-0812">Transmembrane</keyword>
<protein>
    <submittedName>
        <fullName evidence="3">Uncharacterized protein</fullName>
    </submittedName>
</protein>
<organism evidence="3 4">
    <name type="scientific">Sulfuricurvum kujiense (strain ATCC BAA-921 / DSM 16994 / JCM 11577 / YK-1)</name>
    <dbReference type="NCBI Taxonomy" id="709032"/>
    <lineage>
        <taxon>Bacteria</taxon>
        <taxon>Pseudomonadati</taxon>
        <taxon>Campylobacterota</taxon>
        <taxon>Epsilonproteobacteria</taxon>
        <taxon>Campylobacterales</taxon>
        <taxon>Sulfurimonadaceae</taxon>
        <taxon>Sulfuricurvum</taxon>
    </lineage>
</organism>
<keyword evidence="2" id="KW-0472">Membrane</keyword>
<dbReference type="KEGG" id="sku:Sulku_0530"/>
<reference evidence="3 4" key="1">
    <citation type="journal article" date="2012" name="Stand. Genomic Sci.">
        <title>Complete genome sequence of the sulfur compounds oxidizing chemolithoautotroph Sulfuricurvum kujiense type strain (YK-1(T)).</title>
        <authorList>
            <person name="Han C."/>
            <person name="Kotsyurbenko O."/>
            <person name="Chertkov O."/>
            <person name="Held B."/>
            <person name="Lapidus A."/>
            <person name="Nolan M."/>
            <person name="Lucas S."/>
            <person name="Hammon N."/>
            <person name="Deshpande S."/>
            <person name="Cheng J.F."/>
            <person name="Tapia R."/>
            <person name="Goodwin L.A."/>
            <person name="Pitluck S."/>
            <person name="Liolios K."/>
            <person name="Pagani I."/>
            <person name="Ivanova N."/>
            <person name="Mavromatis K."/>
            <person name="Mikhailova N."/>
            <person name="Pati A."/>
            <person name="Chen A."/>
            <person name="Palaniappan K."/>
            <person name="Land M."/>
            <person name="Hauser L."/>
            <person name="Chang Y.J."/>
            <person name="Jeffries C.D."/>
            <person name="Brambilla E.M."/>
            <person name="Rohde M."/>
            <person name="Spring S."/>
            <person name="Sikorski J."/>
            <person name="Goker M."/>
            <person name="Woyke T."/>
            <person name="Bristow J."/>
            <person name="Eisen J.A."/>
            <person name="Markowitz V."/>
            <person name="Hugenholtz P."/>
            <person name="Kyrpides N.C."/>
            <person name="Klenk H.P."/>
            <person name="Detter J.C."/>
        </authorList>
    </citation>
    <scope>NUCLEOTIDE SEQUENCE [LARGE SCALE GENOMIC DNA]</scope>
    <source>
        <strain evidence="4">ATCC BAA-921 / DSM 16994 / JCM 11577 / YK-1</strain>
    </source>
</reference>
<feature type="coiled-coil region" evidence="1">
    <location>
        <begin position="6"/>
        <end position="41"/>
    </location>
</feature>
<evidence type="ECO:0000313" key="4">
    <source>
        <dbReference type="Proteomes" id="UP000008721"/>
    </source>
</evidence>
<gene>
    <name evidence="3" type="ordered locus">Sulku_0530</name>
</gene>